<evidence type="ECO:0000313" key="8">
    <source>
        <dbReference type="WBParaSite" id="HNAJ_0000018601-mRNA-1"/>
    </source>
</evidence>
<dbReference type="SMART" id="SM00389">
    <property type="entry name" value="HOX"/>
    <property type="match status" value="1"/>
</dbReference>
<evidence type="ECO:0000256" key="3">
    <source>
        <dbReference type="ARBA" id="ARBA00023242"/>
    </source>
</evidence>
<dbReference type="InterPro" id="IPR050224">
    <property type="entry name" value="TALE_homeobox"/>
</dbReference>
<reference evidence="8" key="1">
    <citation type="submission" date="2016-04" db="UniProtKB">
        <authorList>
            <consortium name="WormBaseParasite"/>
        </authorList>
    </citation>
    <scope>IDENTIFICATION</scope>
</reference>
<dbReference type="AlphaFoldDB" id="A0A158QGJ5"/>
<evidence type="ECO:0000256" key="2">
    <source>
        <dbReference type="ARBA" id="ARBA00023155"/>
    </source>
</evidence>
<feature type="DNA-binding region" description="Homeobox" evidence="4">
    <location>
        <begin position="250"/>
        <end position="303"/>
    </location>
</feature>
<dbReference type="GO" id="GO:0006355">
    <property type="term" value="P:regulation of DNA-templated transcription"/>
    <property type="evidence" value="ECO:0007669"/>
    <property type="project" value="InterPro"/>
</dbReference>
<dbReference type="Gene3D" id="1.10.10.60">
    <property type="entry name" value="Homeodomain-like"/>
    <property type="match status" value="1"/>
</dbReference>
<dbReference type="EMBL" id="UZAE01000039">
    <property type="protein sequence ID" value="VDN96046.1"/>
    <property type="molecule type" value="Genomic_DNA"/>
</dbReference>
<name>A0A158QGJ5_RODNA</name>
<keyword evidence="7" id="KW-1185">Reference proteome</keyword>
<evidence type="ECO:0000256" key="4">
    <source>
        <dbReference type="PROSITE-ProRule" id="PRU00108"/>
    </source>
</evidence>
<dbReference type="GO" id="GO:0005634">
    <property type="term" value="C:nucleus"/>
    <property type="evidence" value="ECO:0007669"/>
    <property type="project" value="UniProtKB-SubCell"/>
</dbReference>
<dbReference type="Proteomes" id="UP000278807">
    <property type="component" value="Unassembled WGS sequence"/>
</dbReference>
<accession>A0A158QGJ5</accession>
<dbReference type="GO" id="GO:0003677">
    <property type="term" value="F:DNA binding"/>
    <property type="evidence" value="ECO:0007669"/>
    <property type="project" value="UniProtKB-UniRule"/>
</dbReference>
<protein>
    <submittedName>
        <fullName evidence="8">Homeobox domain-containing protein</fullName>
    </submittedName>
</protein>
<feature type="domain" description="Homeobox" evidence="5">
    <location>
        <begin position="248"/>
        <end position="302"/>
    </location>
</feature>
<evidence type="ECO:0000256" key="1">
    <source>
        <dbReference type="ARBA" id="ARBA00023125"/>
    </source>
</evidence>
<organism evidence="8">
    <name type="scientific">Rodentolepis nana</name>
    <name type="common">Dwarf tapeworm</name>
    <name type="synonym">Hymenolepis nana</name>
    <dbReference type="NCBI Taxonomy" id="102285"/>
    <lineage>
        <taxon>Eukaryota</taxon>
        <taxon>Metazoa</taxon>
        <taxon>Spiralia</taxon>
        <taxon>Lophotrochozoa</taxon>
        <taxon>Platyhelminthes</taxon>
        <taxon>Cestoda</taxon>
        <taxon>Eucestoda</taxon>
        <taxon>Cyclophyllidea</taxon>
        <taxon>Hymenolepididae</taxon>
        <taxon>Rodentolepis</taxon>
    </lineage>
</organism>
<dbReference type="STRING" id="102285.A0A158QGJ5"/>
<comment type="subcellular location">
    <subcellularLocation>
        <location evidence="4">Nucleus</location>
    </subcellularLocation>
</comment>
<proteinExistence type="predicted"/>
<reference evidence="6 7" key="2">
    <citation type="submission" date="2018-11" db="EMBL/GenBank/DDBJ databases">
        <authorList>
            <consortium name="Pathogen Informatics"/>
        </authorList>
    </citation>
    <scope>NUCLEOTIDE SEQUENCE [LARGE SCALE GENOMIC DNA]</scope>
</reference>
<dbReference type="PANTHER" id="PTHR11850">
    <property type="entry name" value="HOMEOBOX PROTEIN TRANSCRIPTION FACTORS"/>
    <property type="match status" value="1"/>
</dbReference>
<evidence type="ECO:0000313" key="7">
    <source>
        <dbReference type="Proteomes" id="UP000278807"/>
    </source>
</evidence>
<dbReference type="OrthoDB" id="4187154at2759"/>
<evidence type="ECO:0000259" key="5">
    <source>
        <dbReference type="PROSITE" id="PS50071"/>
    </source>
</evidence>
<dbReference type="InterPro" id="IPR009057">
    <property type="entry name" value="Homeodomain-like_sf"/>
</dbReference>
<dbReference type="PROSITE" id="PS50071">
    <property type="entry name" value="HOMEOBOX_2"/>
    <property type="match status" value="1"/>
</dbReference>
<dbReference type="InterPro" id="IPR008422">
    <property type="entry name" value="KN_HD"/>
</dbReference>
<dbReference type="Pfam" id="PF05920">
    <property type="entry name" value="Homeobox_KN"/>
    <property type="match status" value="1"/>
</dbReference>
<gene>
    <name evidence="6" type="ORF">HNAJ_LOCUS187</name>
</gene>
<dbReference type="InterPro" id="IPR001356">
    <property type="entry name" value="HD"/>
</dbReference>
<dbReference type="CDD" id="cd00086">
    <property type="entry name" value="homeodomain"/>
    <property type="match status" value="1"/>
</dbReference>
<sequence length="351" mass="38881">MQIENLSYDSGISGCIDFSVENQMLSSTEMSSSIDTSMDSSLKSQTLSSIKRDECAFAATALLESSEDMQSSYIQALNDPIDISGYQDEIERGDDLQFLPSDDAYHLPVNASNETTSVINLTTNGSASISSHTQSHITDYSSLNTNQSYSYQSMQFSNVPPSTTQYSTLGQVLTGNTERSNAYPNLLNSFLRCNNGSNSSTSTSYASTPITSGSFYDSKNTRNSKFQRVTKKVDVKQAKPRGDGSKLLSTRATYVLEGWYEANTEWPYPTKSEKQVMASAGGITVEQVNSWFANRRNRSQNTRPKKNMVKLIQSITLLCEEYQEASHGVISALEMKGRILALINFHLQRKQ</sequence>
<keyword evidence="1 4" id="KW-0238">DNA-binding</keyword>
<evidence type="ECO:0000313" key="6">
    <source>
        <dbReference type="EMBL" id="VDN96046.1"/>
    </source>
</evidence>
<keyword evidence="3 4" id="KW-0539">Nucleus</keyword>
<dbReference type="WBParaSite" id="HNAJ_0000018601-mRNA-1">
    <property type="protein sequence ID" value="HNAJ_0000018601-mRNA-1"/>
    <property type="gene ID" value="HNAJ_0000018601"/>
</dbReference>
<keyword evidence="2 4" id="KW-0371">Homeobox</keyword>
<dbReference type="SUPFAM" id="SSF46689">
    <property type="entry name" value="Homeodomain-like"/>
    <property type="match status" value="1"/>
</dbReference>